<dbReference type="SUPFAM" id="SSF51011">
    <property type="entry name" value="Glycosyl hydrolase domain"/>
    <property type="match status" value="1"/>
</dbReference>
<dbReference type="Proteomes" id="UP000320772">
    <property type="component" value="Unassembled WGS sequence"/>
</dbReference>
<evidence type="ECO:0000256" key="3">
    <source>
        <dbReference type="ARBA" id="ARBA00023295"/>
    </source>
</evidence>
<evidence type="ECO:0000259" key="5">
    <source>
        <dbReference type="SMART" id="SM00642"/>
    </source>
</evidence>
<dbReference type="SUPFAM" id="SSF51445">
    <property type="entry name" value="(Trans)glycosidases"/>
    <property type="match status" value="1"/>
</dbReference>
<dbReference type="SUPFAM" id="SSF81296">
    <property type="entry name" value="E set domains"/>
    <property type="match status" value="1"/>
</dbReference>
<dbReference type="InterPro" id="IPR014756">
    <property type="entry name" value="Ig_E-set"/>
</dbReference>
<dbReference type="STRING" id="586239.AD943_03400"/>
<evidence type="ECO:0000313" key="7">
    <source>
        <dbReference type="Proteomes" id="UP000320772"/>
    </source>
</evidence>
<dbReference type="CDD" id="cd02856">
    <property type="entry name" value="E_set_GDE_Isoamylase_N"/>
    <property type="match status" value="1"/>
</dbReference>
<feature type="domain" description="Glycosyl hydrolase family 13 catalytic" evidence="5">
    <location>
        <begin position="167"/>
        <end position="574"/>
    </location>
</feature>
<dbReference type="InterPro" id="IPR017853">
    <property type="entry name" value="GH"/>
</dbReference>
<protein>
    <submittedName>
        <fullName evidence="6">Glycogen operon protein GlgX homolog</fullName>
    </submittedName>
</protein>
<dbReference type="InterPro" id="IPR011837">
    <property type="entry name" value="Glycogen_debranch_GlgX"/>
</dbReference>
<dbReference type="InterPro" id="IPR006047">
    <property type="entry name" value="GH13_cat_dom"/>
</dbReference>
<dbReference type="EMBL" id="BJLY01000001">
    <property type="protein sequence ID" value="GEB02496.1"/>
    <property type="molecule type" value="Genomic_DNA"/>
</dbReference>
<dbReference type="SMART" id="SM00642">
    <property type="entry name" value="Aamy"/>
    <property type="match status" value="1"/>
</dbReference>
<dbReference type="Gene3D" id="2.60.40.1180">
    <property type="entry name" value="Golgi alpha-mannosidase II"/>
    <property type="match status" value="1"/>
</dbReference>
<dbReference type="CDD" id="cd11326">
    <property type="entry name" value="AmyAc_Glg_debranch"/>
    <property type="match status" value="1"/>
</dbReference>
<keyword evidence="3" id="KW-0326">Glycosidase</keyword>
<dbReference type="Pfam" id="PF00128">
    <property type="entry name" value="Alpha-amylase"/>
    <property type="match status" value="1"/>
</dbReference>
<dbReference type="Gene3D" id="2.60.40.10">
    <property type="entry name" value="Immunoglobulins"/>
    <property type="match status" value="1"/>
</dbReference>
<sequence>MSSTRQKGLREGRPNISGAVPENGGVNFAVFSTAATAVEICLFDADGKTETDRIRLPEYTDQIFHGWIPDLGAGQLYGLRVHGPYTPEAGHRFNPNKLLMDPYARAFHGDLQWDPALFGYQLGHADKDLSFDERDSAPFVPKGIITDPAPQHFEHPRTSWHDTVIYEMHVKGYTKQHPDVPETLRGTYAGLTDGNLLRRIRQLGVTAVELLPVQSFVTDQYLADKGLTNYWGYNTIGFFSPDSRYAHDRDHALQEFRNLVRACHEAGLEVIMDVVYNHTAEGNELGPTLSFKGLDNASYYRLMPDDPRYYINETGTGNTFNLTHLNCIRFVADSLRYWVNEMGVGGFRFDLGTILAREADGFHNDSSFLRVCRQDPVLSQVKLIAEPWDVGPGGYQVGNFPPGWAEWNDKFRDTTRDFWRGEAHADALAPRVLGSPDLFNHSGRRTWASINFVTAHDGFTLMDCVSYNDRHNEANQEDGKDGSSDNRSCNYGVEGPTDNPDINDIRWRQCRNMLSTLLLSQGTPMLLAGDEFGRTQDGNNNAYCQDSPISWLDWSLGDRAKELEAFVRRLTALRHRYPILHRARFLMEAYNKELDIQELTWLNANGGTMQPDEWKTAQCFGLMIDGRSQPSGIQRRGSDATVMLIFNGWQDVVNFTLPETGEGRWKLLLDTNIPENGGAVEREIFPQSYKYVVTGRSFLLLELVGRDPLPQTSS</sequence>
<name>A0A4Y3M329_9PROT</name>
<dbReference type="InterPro" id="IPR013783">
    <property type="entry name" value="Ig-like_fold"/>
</dbReference>
<dbReference type="GO" id="GO:0005980">
    <property type="term" value="P:glycogen catabolic process"/>
    <property type="evidence" value="ECO:0007669"/>
    <property type="project" value="InterPro"/>
</dbReference>
<comment type="similarity">
    <text evidence="1">Belongs to the glycosyl hydrolase 13 family.</text>
</comment>
<feature type="region of interest" description="Disordered" evidence="4">
    <location>
        <begin position="472"/>
        <end position="497"/>
    </location>
</feature>
<evidence type="ECO:0000256" key="4">
    <source>
        <dbReference type="SAM" id="MobiDB-lite"/>
    </source>
</evidence>
<dbReference type="NCBIfam" id="TIGR02100">
    <property type="entry name" value="glgX_debranch"/>
    <property type="match status" value="1"/>
</dbReference>
<dbReference type="InterPro" id="IPR004193">
    <property type="entry name" value="Glyco_hydro_13_N"/>
</dbReference>
<accession>A0A4Y3M329</accession>
<dbReference type="Gene3D" id="3.20.20.80">
    <property type="entry name" value="Glycosidases"/>
    <property type="match status" value="1"/>
</dbReference>
<dbReference type="Pfam" id="PF02922">
    <property type="entry name" value="CBM_48"/>
    <property type="match status" value="1"/>
</dbReference>
<organism evidence="6 7">
    <name type="scientific">Gluconobacter roseus NBRC 3990</name>
    <dbReference type="NCBI Taxonomy" id="1307950"/>
    <lineage>
        <taxon>Bacteria</taxon>
        <taxon>Pseudomonadati</taxon>
        <taxon>Pseudomonadota</taxon>
        <taxon>Alphaproteobacteria</taxon>
        <taxon>Acetobacterales</taxon>
        <taxon>Acetobacteraceae</taxon>
        <taxon>Gluconobacter</taxon>
    </lineage>
</organism>
<dbReference type="InterPro" id="IPR044505">
    <property type="entry name" value="GlgX_Isoamylase_N_E_set"/>
</dbReference>
<dbReference type="PANTHER" id="PTHR43002">
    <property type="entry name" value="GLYCOGEN DEBRANCHING ENZYME"/>
    <property type="match status" value="1"/>
</dbReference>
<dbReference type="InterPro" id="IPR013780">
    <property type="entry name" value="Glyco_hydro_b"/>
</dbReference>
<dbReference type="GO" id="GO:0004135">
    <property type="term" value="F:amylo-alpha-1,6-glucosidase activity"/>
    <property type="evidence" value="ECO:0007669"/>
    <property type="project" value="InterPro"/>
</dbReference>
<evidence type="ECO:0000313" key="6">
    <source>
        <dbReference type="EMBL" id="GEB02496.1"/>
    </source>
</evidence>
<keyword evidence="2" id="KW-0378">Hydrolase</keyword>
<keyword evidence="7" id="KW-1185">Reference proteome</keyword>
<gene>
    <name evidence="6" type="ORF">GRO01_00720</name>
</gene>
<comment type="caution">
    <text evidence="6">The sequence shown here is derived from an EMBL/GenBank/DDBJ whole genome shotgun (WGS) entry which is preliminary data.</text>
</comment>
<dbReference type="RefSeq" id="WP_062507999.1">
    <property type="nucleotide sequence ID" value="NZ_BAQZ01000010.1"/>
</dbReference>
<evidence type="ECO:0000256" key="1">
    <source>
        <dbReference type="ARBA" id="ARBA00008061"/>
    </source>
</evidence>
<evidence type="ECO:0000256" key="2">
    <source>
        <dbReference type="ARBA" id="ARBA00022801"/>
    </source>
</evidence>
<dbReference type="AlphaFoldDB" id="A0A4Y3M329"/>
<reference evidence="6 7" key="1">
    <citation type="submission" date="2019-06" db="EMBL/GenBank/DDBJ databases">
        <title>Whole genome shotgun sequence of Gluconobacter roseus NBRC 3990.</title>
        <authorList>
            <person name="Hosoyama A."/>
            <person name="Uohara A."/>
            <person name="Ohji S."/>
            <person name="Ichikawa N."/>
        </authorList>
    </citation>
    <scope>NUCLEOTIDE SEQUENCE [LARGE SCALE GENOMIC DNA]</scope>
    <source>
        <strain evidence="6 7">NBRC 3990</strain>
    </source>
</reference>
<proteinExistence type="inferred from homology"/>
<feature type="compositionally biased region" description="Basic and acidic residues" evidence="4">
    <location>
        <begin position="472"/>
        <end position="484"/>
    </location>
</feature>